<dbReference type="EMBL" id="SZYD01000013">
    <property type="protein sequence ID" value="KAD4385385.1"/>
    <property type="molecule type" value="Genomic_DNA"/>
</dbReference>
<dbReference type="InterPro" id="IPR039537">
    <property type="entry name" value="Retrotran_Ty1/copia-like"/>
</dbReference>
<dbReference type="InterPro" id="IPR012337">
    <property type="entry name" value="RNaseH-like_sf"/>
</dbReference>
<dbReference type="Proteomes" id="UP000326396">
    <property type="component" value="Linkage Group LG3"/>
</dbReference>
<protein>
    <recommendedName>
        <fullName evidence="1">Integrase catalytic domain-containing protein</fullName>
    </recommendedName>
</protein>
<name>A0A5N6N523_9ASTR</name>
<evidence type="ECO:0000313" key="2">
    <source>
        <dbReference type="EMBL" id="KAD4385385.1"/>
    </source>
</evidence>
<dbReference type="PANTHER" id="PTHR42648">
    <property type="entry name" value="TRANSPOSASE, PUTATIVE-RELATED"/>
    <property type="match status" value="1"/>
</dbReference>
<dbReference type="GO" id="GO:0003676">
    <property type="term" value="F:nucleic acid binding"/>
    <property type="evidence" value="ECO:0007669"/>
    <property type="project" value="InterPro"/>
</dbReference>
<evidence type="ECO:0000313" key="3">
    <source>
        <dbReference type="Proteomes" id="UP000326396"/>
    </source>
</evidence>
<proteinExistence type="predicted"/>
<dbReference type="InterPro" id="IPR001584">
    <property type="entry name" value="Integrase_cat-core"/>
</dbReference>
<dbReference type="InterPro" id="IPR036397">
    <property type="entry name" value="RNaseH_sf"/>
</dbReference>
<accession>A0A5N6N523</accession>
<dbReference type="PANTHER" id="PTHR42648:SF32">
    <property type="entry name" value="RIBONUCLEASE H-LIKE DOMAIN, GAG-PRE-INTEGRASE DOMAIN PROTEIN-RELATED"/>
    <property type="match status" value="1"/>
</dbReference>
<evidence type="ECO:0000259" key="1">
    <source>
        <dbReference type="PROSITE" id="PS50994"/>
    </source>
</evidence>
<gene>
    <name evidence="2" type="ORF">E3N88_25553</name>
</gene>
<organism evidence="2 3">
    <name type="scientific">Mikania micrantha</name>
    <name type="common">bitter vine</name>
    <dbReference type="NCBI Taxonomy" id="192012"/>
    <lineage>
        <taxon>Eukaryota</taxon>
        <taxon>Viridiplantae</taxon>
        <taxon>Streptophyta</taxon>
        <taxon>Embryophyta</taxon>
        <taxon>Tracheophyta</taxon>
        <taxon>Spermatophyta</taxon>
        <taxon>Magnoliopsida</taxon>
        <taxon>eudicotyledons</taxon>
        <taxon>Gunneridae</taxon>
        <taxon>Pentapetalae</taxon>
        <taxon>asterids</taxon>
        <taxon>campanulids</taxon>
        <taxon>Asterales</taxon>
        <taxon>Asteraceae</taxon>
        <taxon>Asteroideae</taxon>
        <taxon>Heliantheae alliance</taxon>
        <taxon>Eupatorieae</taxon>
        <taxon>Mikania</taxon>
    </lineage>
</organism>
<feature type="domain" description="Integrase catalytic" evidence="1">
    <location>
        <begin position="1"/>
        <end position="153"/>
    </location>
</feature>
<dbReference type="SUPFAM" id="SSF53098">
    <property type="entry name" value="Ribonuclease H-like"/>
    <property type="match status" value="1"/>
</dbReference>
<dbReference type="GO" id="GO:0015074">
    <property type="term" value="P:DNA integration"/>
    <property type="evidence" value="ECO:0007669"/>
    <property type="project" value="InterPro"/>
</dbReference>
<comment type="caution">
    <text evidence="2">The sequence shown here is derived from an EMBL/GenBank/DDBJ whole genome shotgun (WGS) entry which is preliminary data.</text>
</comment>
<dbReference type="PROSITE" id="PS50994">
    <property type="entry name" value="INTEGRASE"/>
    <property type="match status" value="1"/>
</dbReference>
<keyword evidence="3" id="KW-1185">Reference proteome</keyword>
<reference evidence="2 3" key="1">
    <citation type="submission" date="2019-05" db="EMBL/GenBank/DDBJ databases">
        <title>Mikania micrantha, genome provides insights into the molecular mechanism of rapid growth.</title>
        <authorList>
            <person name="Liu B."/>
        </authorList>
    </citation>
    <scope>NUCLEOTIDE SEQUENCE [LARGE SCALE GENOMIC DNA]</scope>
    <source>
        <strain evidence="2">NLD-2019</strain>
        <tissue evidence="2">Leaf</tissue>
    </source>
</reference>
<sequence>MDLFGPVNVMSIGKKSHCLVITDDYFIFTWFLFIAKKDETAEILKKFITLIENQKNLKVNVIRTDNGTEFRNQTLIYFCDEIGIARQCSAARTPQQNGVAERQNRLLIEAARTMLSESKLPIFFLAEVVNTSCYVQNHAILNKPPYEIFFNQKPKAGRTEELKGRTQPVEIAKSRSGEIVTLTEEEHRYVCIIPKLKKLGTTDAQVVKRAKHKSSIKDPSVRGY</sequence>
<dbReference type="OrthoDB" id="1751476at2759"/>
<dbReference type="Pfam" id="PF00665">
    <property type="entry name" value="rve"/>
    <property type="match status" value="1"/>
</dbReference>
<dbReference type="AlphaFoldDB" id="A0A5N6N523"/>
<dbReference type="Gene3D" id="3.30.420.10">
    <property type="entry name" value="Ribonuclease H-like superfamily/Ribonuclease H"/>
    <property type="match status" value="1"/>
</dbReference>